<feature type="transmembrane region" description="Helical" evidence="1">
    <location>
        <begin position="170"/>
        <end position="190"/>
    </location>
</feature>
<keyword evidence="1" id="KW-1133">Transmembrane helix</keyword>
<evidence type="ECO:0000256" key="1">
    <source>
        <dbReference type="SAM" id="Phobius"/>
    </source>
</evidence>
<keyword evidence="1" id="KW-0472">Membrane</keyword>
<accession>A0ABT2GV47</accession>
<feature type="transmembrane region" description="Helical" evidence="1">
    <location>
        <begin position="43"/>
        <end position="62"/>
    </location>
</feature>
<keyword evidence="1" id="KW-0812">Transmembrane</keyword>
<name>A0ABT2GV47_9MICO</name>
<feature type="transmembrane region" description="Helical" evidence="1">
    <location>
        <begin position="116"/>
        <end position="135"/>
    </location>
</feature>
<dbReference type="RefSeq" id="WP_259508090.1">
    <property type="nucleotide sequence ID" value="NZ_JANLCM010000002.1"/>
</dbReference>
<dbReference type="InterPro" id="IPR009781">
    <property type="entry name" value="DUF1345"/>
</dbReference>
<evidence type="ECO:0000313" key="3">
    <source>
        <dbReference type="Proteomes" id="UP001165584"/>
    </source>
</evidence>
<proteinExistence type="predicted"/>
<feature type="transmembrane region" description="Helical" evidence="1">
    <location>
        <begin position="83"/>
        <end position="104"/>
    </location>
</feature>
<sequence length="226" mass="23849">MTPSTEPRPQTPRKGDELASIAVAAVISSLAIVYIVVPVLPVLIAWEIVAIVYFVLVLTKFRNRSTRRAPAGSRPLPANVLEYLSWIVPIAASGTGVAAAVTLLTTEASPGSGQGGAVLVGVLGSVGVIVAWVLLQTGFAEIYESVYERLPEASMISFPGIDEDPTLGDFLYLAFTVGTSFAVSGATIASRKVRRVILLQSVTSFFYNAFLIAVAIQVIQGIIAGR</sequence>
<dbReference type="Pfam" id="PF07077">
    <property type="entry name" value="DUF1345"/>
    <property type="match status" value="1"/>
</dbReference>
<dbReference type="EMBL" id="JANLCM010000002">
    <property type="protein sequence ID" value="MCS5718804.1"/>
    <property type="molecule type" value="Genomic_DNA"/>
</dbReference>
<evidence type="ECO:0000313" key="2">
    <source>
        <dbReference type="EMBL" id="MCS5718804.1"/>
    </source>
</evidence>
<keyword evidence="3" id="KW-1185">Reference proteome</keyword>
<gene>
    <name evidence="2" type="ORF">N1027_11730</name>
</gene>
<reference evidence="2" key="1">
    <citation type="submission" date="2022-08" db="EMBL/GenBank/DDBJ databases">
        <authorList>
            <person name="Deng Y."/>
            <person name="Han X.-F."/>
            <person name="Zhang Y.-Q."/>
        </authorList>
    </citation>
    <scope>NUCLEOTIDE SEQUENCE</scope>
    <source>
        <strain evidence="2">CPCC 205763</strain>
    </source>
</reference>
<feature type="transmembrane region" description="Helical" evidence="1">
    <location>
        <begin position="205"/>
        <end position="225"/>
    </location>
</feature>
<comment type="caution">
    <text evidence="2">The sequence shown here is derived from an EMBL/GenBank/DDBJ whole genome shotgun (WGS) entry which is preliminary data.</text>
</comment>
<dbReference type="Proteomes" id="UP001165584">
    <property type="component" value="Unassembled WGS sequence"/>
</dbReference>
<organism evidence="2 3">
    <name type="scientific">Herbiconiux aconitum</name>
    <dbReference type="NCBI Taxonomy" id="2970913"/>
    <lineage>
        <taxon>Bacteria</taxon>
        <taxon>Bacillati</taxon>
        <taxon>Actinomycetota</taxon>
        <taxon>Actinomycetes</taxon>
        <taxon>Micrococcales</taxon>
        <taxon>Microbacteriaceae</taxon>
        <taxon>Herbiconiux</taxon>
    </lineage>
</organism>
<protein>
    <submittedName>
        <fullName evidence="2">DUF1345 domain-containing protein</fullName>
    </submittedName>
</protein>